<organism evidence="2 3">
    <name type="scientific">Sporomusa acidovorans (strain ATCC 49682 / DSM 3132 / Mol)</name>
    <dbReference type="NCBI Taxonomy" id="1123286"/>
    <lineage>
        <taxon>Bacteria</taxon>
        <taxon>Bacillati</taxon>
        <taxon>Bacillota</taxon>
        <taxon>Negativicutes</taxon>
        <taxon>Selenomonadales</taxon>
        <taxon>Sporomusaceae</taxon>
        <taxon>Sporomusa</taxon>
    </lineage>
</organism>
<proteinExistence type="predicted"/>
<dbReference type="SMART" id="SM00228">
    <property type="entry name" value="PDZ"/>
    <property type="match status" value="1"/>
</dbReference>
<sequence length="131" mass="14932">MGHDFLSQFTVVLDYPEEKSWLVPNGKIELPKDEYSLGLGMEQNEQGIFVVTGVWEGSPADWAHIHVGDKIITINGIKTSEKTGVYWRSVMRDNSVSRLELTLEKPQGAHEVVILEKAYLLSEYKREEKIL</sequence>
<name>A0ABZ3JAK8_SPOA4</name>
<dbReference type="SUPFAM" id="SSF50156">
    <property type="entry name" value="PDZ domain-like"/>
    <property type="match status" value="1"/>
</dbReference>
<dbReference type="Pfam" id="PF00595">
    <property type="entry name" value="PDZ"/>
    <property type="match status" value="1"/>
</dbReference>
<feature type="domain" description="PDZ" evidence="1">
    <location>
        <begin position="27"/>
        <end position="76"/>
    </location>
</feature>
<dbReference type="Gene3D" id="2.30.42.10">
    <property type="match status" value="1"/>
</dbReference>
<evidence type="ECO:0000259" key="1">
    <source>
        <dbReference type="PROSITE" id="PS50106"/>
    </source>
</evidence>
<evidence type="ECO:0000313" key="2">
    <source>
        <dbReference type="EMBL" id="XFO75454.1"/>
    </source>
</evidence>
<protein>
    <recommendedName>
        <fullName evidence="1">PDZ domain-containing protein</fullName>
    </recommendedName>
</protein>
<accession>A0ABZ3JAK8</accession>
<gene>
    <name evidence="2" type="ORF">SPACI_055750</name>
</gene>
<dbReference type="Proteomes" id="UP000216052">
    <property type="component" value="Chromosome"/>
</dbReference>
<keyword evidence="3" id="KW-1185">Reference proteome</keyword>
<reference evidence="2" key="1">
    <citation type="submission" date="2024-05" db="EMBL/GenBank/DDBJ databases">
        <title>Isolation and characterization of Sporomusa carbonis sp. nov., a carboxydotrophic hydrogenogen in the genus of Sporomusa isolated from a charcoal burning pile.</title>
        <authorList>
            <person name="Boeer T."/>
            <person name="Rosenbaum F."/>
            <person name="Eysell L."/>
            <person name="Mueller V."/>
            <person name="Daniel R."/>
            <person name="Poehlein A."/>
        </authorList>
    </citation>
    <scope>NUCLEOTIDE SEQUENCE [LARGE SCALE GENOMIC DNA]</scope>
    <source>
        <strain evidence="2">DSM 3132</strain>
    </source>
</reference>
<dbReference type="InterPro" id="IPR001478">
    <property type="entry name" value="PDZ"/>
</dbReference>
<dbReference type="EMBL" id="CP155571">
    <property type="protein sequence ID" value="XFO75454.1"/>
    <property type="molecule type" value="Genomic_DNA"/>
</dbReference>
<dbReference type="InterPro" id="IPR036034">
    <property type="entry name" value="PDZ_sf"/>
</dbReference>
<evidence type="ECO:0000313" key="3">
    <source>
        <dbReference type="Proteomes" id="UP000216052"/>
    </source>
</evidence>
<dbReference type="PROSITE" id="PS50106">
    <property type="entry name" value="PDZ"/>
    <property type="match status" value="1"/>
</dbReference>